<gene>
    <name evidence="5" type="ORF">ACFO7U_04380</name>
</gene>
<dbReference type="PANTHER" id="PTHR11895">
    <property type="entry name" value="TRANSAMIDASE"/>
    <property type="match status" value="1"/>
</dbReference>
<evidence type="ECO:0000256" key="3">
    <source>
        <dbReference type="ARBA" id="ARBA00012922"/>
    </source>
</evidence>
<dbReference type="InterPro" id="IPR036928">
    <property type="entry name" value="AS_sf"/>
</dbReference>
<reference evidence="6" key="1">
    <citation type="journal article" date="2019" name="Int. J. Syst. Evol. Microbiol.">
        <title>The Global Catalogue of Microorganisms (GCM) 10K type strain sequencing project: providing services to taxonomists for standard genome sequencing and annotation.</title>
        <authorList>
            <consortium name="The Broad Institute Genomics Platform"/>
            <consortium name="The Broad Institute Genome Sequencing Center for Infectious Disease"/>
            <person name="Wu L."/>
            <person name="Ma J."/>
        </authorList>
    </citation>
    <scope>NUCLEOTIDE SEQUENCE [LARGE SCALE GENOMIC DNA]</scope>
    <source>
        <strain evidence="6">JCM 11882</strain>
    </source>
</reference>
<dbReference type="InterPro" id="IPR023631">
    <property type="entry name" value="Amidase_dom"/>
</dbReference>
<dbReference type="Pfam" id="PF01425">
    <property type="entry name" value="Amidase"/>
    <property type="match status" value="1"/>
</dbReference>
<comment type="catalytic activity">
    <reaction evidence="1">
        <text>a monocarboxylic acid amide + H2O = a monocarboxylate + NH4(+)</text>
        <dbReference type="Rhea" id="RHEA:12020"/>
        <dbReference type="ChEBI" id="CHEBI:15377"/>
        <dbReference type="ChEBI" id="CHEBI:28938"/>
        <dbReference type="ChEBI" id="CHEBI:35757"/>
        <dbReference type="ChEBI" id="CHEBI:83628"/>
        <dbReference type="EC" id="3.5.1.4"/>
    </reaction>
</comment>
<keyword evidence="6" id="KW-1185">Reference proteome</keyword>
<dbReference type="InterPro" id="IPR000120">
    <property type="entry name" value="Amidase"/>
</dbReference>
<dbReference type="PROSITE" id="PS00571">
    <property type="entry name" value="AMIDASES"/>
    <property type="match status" value="1"/>
</dbReference>
<dbReference type="InterPro" id="IPR020556">
    <property type="entry name" value="Amidase_CS"/>
</dbReference>
<name>A0ABV9PRB0_9ACTN</name>
<keyword evidence="5" id="KW-0378">Hydrolase</keyword>
<dbReference type="RefSeq" id="WP_344988768.1">
    <property type="nucleotide sequence ID" value="NZ_BAABCD010000006.1"/>
</dbReference>
<comment type="caution">
    <text evidence="5">The sequence shown here is derived from an EMBL/GenBank/DDBJ whole genome shotgun (WGS) entry which is preliminary data.</text>
</comment>
<dbReference type="GO" id="GO:0004040">
    <property type="term" value="F:amidase activity"/>
    <property type="evidence" value="ECO:0007669"/>
    <property type="project" value="UniProtKB-EC"/>
</dbReference>
<dbReference type="Gene3D" id="3.90.1300.10">
    <property type="entry name" value="Amidase signature (AS) domain"/>
    <property type="match status" value="1"/>
</dbReference>
<accession>A0ABV9PRB0</accession>
<evidence type="ECO:0000259" key="4">
    <source>
        <dbReference type="Pfam" id="PF01425"/>
    </source>
</evidence>
<proteinExistence type="inferred from homology"/>
<evidence type="ECO:0000256" key="2">
    <source>
        <dbReference type="ARBA" id="ARBA00009199"/>
    </source>
</evidence>
<comment type="similarity">
    <text evidence="2">Belongs to the amidase family.</text>
</comment>
<feature type="domain" description="Amidase" evidence="4">
    <location>
        <begin position="26"/>
        <end position="459"/>
    </location>
</feature>
<dbReference type="Proteomes" id="UP001595836">
    <property type="component" value="Unassembled WGS sequence"/>
</dbReference>
<protein>
    <recommendedName>
        <fullName evidence="3">amidase</fullName>
        <ecNumber evidence="3">3.5.1.4</ecNumber>
    </recommendedName>
</protein>
<evidence type="ECO:0000313" key="6">
    <source>
        <dbReference type="Proteomes" id="UP001595836"/>
    </source>
</evidence>
<evidence type="ECO:0000313" key="5">
    <source>
        <dbReference type="EMBL" id="MFC4754018.1"/>
    </source>
</evidence>
<dbReference type="EMBL" id="JBHSHP010000009">
    <property type="protein sequence ID" value="MFC4754018.1"/>
    <property type="molecule type" value="Genomic_DNA"/>
</dbReference>
<dbReference type="PANTHER" id="PTHR11895:SF7">
    <property type="entry name" value="GLUTAMYL-TRNA(GLN) AMIDOTRANSFERASE SUBUNIT A, MITOCHONDRIAL"/>
    <property type="match status" value="1"/>
</dbReference>
<organism evidence="5 6">
    <name type="scientific">Dietzia aurantiaca</name>
    <dbReference type="NCBI Taxonomy" id="983873"/>
    <lineage>
        <taxon>Bacteria</taxon>
        <taxon>Bacillati</taxon>
        <taxon>Actinomycetota</taxon>
        <taxon>Actinomycetes</taxon>
        <taxon>Mycobacteriales</taxon>
        <taxon>Dietziaceae</taxon>
        <taxon>Dietzia</taxon>
    </lineage>
</organism>
<sequence length="493" mass="51128">MTASLSALQLAEKFQRGELSPVDAARDALAAIERVDGRLNAICHTDPEETLRQARAAERRYRDGAAISPLDGVPTTIKDIFYTRGVPTLRGSHLLADKPGADDPASWPDDAPVTAATHEAGCVVIGKTTTPEFAWKGVTDNTLTGITRNPYDPALTPGGSSGGAAAAVAAGLGQLALGTDGGGSVRIPAAFCGIVALKPTYGVIPMFPSSPFGTLAHAGPMTRTVADTAAFMDALLRPDPRDWSAVPARATTPTAGGYLAAATDGTRGDRPLEGLRVAYSATLGFGRNDDDVEREVARAVGVLSDLGARVDTVDPGITDPVDAFHVLWFAGLAAVLAPHGPGAIEHVDPSMREALGRYHDFSAADYLDAVAIRMALGARMADFHQNYDLLVTPTTPIPAFAAGSDVPPGWHSPDWTSWTPYTYPFNMTQQPALSVPCGLTDSGLPVGVQLIGARFEDLLVIRAGAALEAALGLVVPAPPVHAGAPVEPGSATA</sequence>
<dbReference type="SUPFAM" id="SSF75304">
    <property type="entry name" value="Amidase signature (AS) enzymes"/>
    <property type="match status" value="1"/>
</dbReference>
<evidence type="ECO:0000256" key="1">
    <source>
        <dbReference type="ARBA" id="ARBA00001311"/>
    </source>
</evidence>
<dbReference type="NCBIfam" id="NF004815">
    <property type="entry name" value="PRK06169.1"/>
    <property type="match status" value="1"/>
</dbReference>
<dbReference type="EC" id="3.5.1.4" evidence="3"/>